<dbReference type="Gene3D" id="3.10.450.40">
    <property type="match status" value="2"/>
</dbReference>
<feature type="domain" description="PepSY" evidence="2">
    <location>
        <begin position="180"/>
        <end position="251"/>
    </location>
</feature>
<dbReference type="EMBL" id="BAAATA010000017">
    <property type="protein sequence ID" value="GAA2493492.1"/>
    <property type="molecule type" value="Genomic_DNA"/>
</dbReference>
<dbReference type="InterPro" id="IPR025711">
    <property type="entry name" value="PepSY"/>
</dbReference>
<feature type="region of interest" description="Disordered" evidence="1">
    <location>
        <begin position="46"/>
        <end position="83"/>
    </location>
</feature>
<reference evidence="3 4" key="1">
    <citation type="journal article" date="2019" name="Int. J. Syst. Evol. Microbiol.">
        <title>The Global Catalogue of Microorganisms (GCM) 10K type strain sequencing project: providing services to taxonomists for standard genome sequencing and annotation.</title>
        <authorList>
            <consortium name="The Broad Institute Genomics Platform"/>
            <consortium name="The Broad Institute Genome Sequencing Center for Infectious Disease"/>
            <person name="Wu L."/>
            <person name="Ma J."/>
        </authorList>
    </citation>
    <scope>NUCLEOTIDE SEQUENCE [LARGE SCALE GENOMIC DNA]</scope>
    <source>
        <strain evidence="3 4">JCM 6307</strain>
    </source>
</reference>
<comment type="caution">
    <text evidence="3">The sequence shown here is derived from an EMBL/GenBank/DDBJ whole genome shotgun (WGS) entry which is preliminary data.</text>
</comment>
<evidence type="ECO:0000256" key="1">
    <source>
        <dbReference type="SAM" id="MobiDB-lite"/>
    </source>
</evidence>
<accession>A0ABN3M2A4</accession>
<evidence type="ECO:0000313" key="4">
    <source>
        <dbReference type="Proteomes" id="UP001501358"/>
    </source>
</evidence>
<dbReference type="Proteomes" id="UP001501358">
    <property type="component" value="Unassembled WGS sequence"/>
</dbReference>
<name>A0ABN3M2A4_9ACTN</name>
<feature type="compositionally biased region" description="Basic and acidic residues" evidence="1">
    <location>
        <begin position="204"/>
        <end position="215"/>
    </location>
</feature>
<keyword evidence="4" id="KW-1185">Reference proteome</keyword>
<feature type="region of interest" description="Disordered" evidence="1">
    <location>
        <begin position="204"/>
        <end position="227"/>
    </location>
</feature>
<gene>
    <name evidence="3" type="ORF">GCM10010406_31950</name>
</gene>
<evidence type="ECO:0000313" key="3">
    <source>
        <dbReference type="EMBL" id="GAA2493492.1"/>
    </source>
</evidence>
<sequence>MGFDFLNDRSARPRGRVRVFRRGRPAWLLCGAAAAVVLVGGCGDGGEGGEGAATSPPAATATGSPRTEQPGSPGGTGATGNLTGDRAERQALVSASKVGYGQAVDDAVAEVDGGKLVDIELDRGRGSDPVWEAKVAAPDGTVHEVTLDAVSGDVLRSQEESGHSADDRKEVTDLITRAEVSPDEAGTIATGRKKGGRVIGAELDHHDGREDHDGQEGQGGGNPVWKVEVVTPGDWNLTTYDIDAVSGDVLSESVDRD</sequence>
<protein>
    <submittedName>
        <fullName evidence="3">PepSY domain-containing protein</fullName>
    </submittedName>
</protein>
<organism evidence="3 4">
    <name type="scientific">Streptomyces thermolineatus</name>
    <dbReference type="NCBI Taxonomy" id="44033"/>
    <lineage>
        <taxon>Bacteria</taxon>
        <taxon>Bacillati</taxon>
        <taxon>Actinomycetota</taxon>
        <taxon>Actinomycetes</taxon>
        <taxon>Kitasatosporales</taxon>
        <taxon>Streptomycetaceae</taxon>
        <taxon>Streptomyces</taxon>
    </lineage>
</organism>
<feature type="compositionally biased region" description="Low complexity" evidence="1">
    <location>
        <begin position="52"/>
        <end position="63"/>
    </location>
</feature>
<feature type="domain" description="PepSY" evidence="2">
    <location>
        <begin position="100"/>
        <end position="156"/>
    </location>
</feature>
<dbReference type="Pfam" id="PF03413">
    <property type="entry name" value="PepSY"/>
    <property type="match status" value="2"/>
</dbReference>
<evidence type="ECO:0000259" key="2">
    <source>
        <dbReference type="Pfam" id="PF03413"/>
    </source>
</evidence>
<proteinExistence type="predicted"/>
<dbReference type="RefSeq" id="WP_344383851.1">
    <property type="nucleotide sequence ID" value="NZ_BAAATA010000017.1"/>
</dbReference>